<sequence>MHRSVFLPEQTADGQGLRFAASPVFSCIDMVTNVIKQPPQHDQATPITQQTATAPIRTVVIVGGGNAGWLTAGRIAAKHKSNQPDGVNVILIESPTLPPIGVGEGTWPTMRSTLIALGISETDFIRQCDVTFKQGAKFAQWVDGSSSDFYYHPLVLPQGFGKAEMAGYWQQSTATANNTSRNTSSFSNALCYQEALCEHGLAPKTIRHAEFGAVANYAYHLDSGKFGPFLRQHCIEKLGVTHILDDVVAVQSSSNGDIAAVNTKQSGVIAGDLFVDCSGFSSLLLGKHYQVPFKACDDILFIDTALAVQVPYEHPDTPIASHTISTAQDAGWIWDIGLQHRRGVGYVYASKYCTEKQARATLARYVGPAIADLSVRKIPIVSGHRTRFWQNNCVAVGLAAGFLEPLEASALVLVELSAQMISEQLPANRALMDIVAKRFNETFLYRWDKIIDFLKLHYLLSQREEPFWRDNRNPATIPQSLQDLLQLWRYRAPGDLDFTSNNEVFPAASYQYVLYGMGFKTDYSQSHYLLDNPEFAAQQFAQNQKMIAQALSILPSNRELISKIREFGLSQL</sequence>
<organism evidence="1">
    <name type="scientific">Rheinheimera sp. BAL341</name>
    <dbReference type="NCBI Taxonomy" id="1708203"/>
    <lineage>
        <taxon>Bacteria</taxon>
        <taxon>Pseudomonadati</taxon>
        <taxon>Pseudomonadota</taxon>
        <taxon>Gammaproteobacteria</taxon>
        <taxon>Chromatiales</taxon>
        <taxon>Chromatiaceae</taxon>
        <taxon>Rheinheimera</taxon>
    </lineage>
</organism>
<dbReference type="AlphaFoldDB" id="A0A486XMT6"/>
<dbReference type="GO" id="GO:0004497">
    <property type="term" value="F:monooxygenase activity"/>
    <property type="evidence" value="ECO:0007669"/>
    <property type="project" value="InterPro"/>
</dbReference>
<dbReference type="Pfam" id="PF04820">
    <property type="entry name" value="Trp_halogenase"/>
    <property type="match status" value="1"/>
</dbReference>
<dbReference type="EMBL" id="CAAJGR010000077">
    <property type="protein sequence ID" value="VHO02862.1"/>
    <property type="molecule type" value="Genomic_DNA"/>
</dbReference>
<dbReference type="InterPro" id="IPR006905">
    <property type="entry name" value="Flavin_halogenase"/>
</dbReference>
<proteinExistence type="predicted"/>
<dbReference type="PANTHER" id="PTHR43747">
    <property type="entry name" value="FAD-BINDING PROTEIN"/>
    <property type="match status" value="1"/>
</dbReference>
<dbReference type="SUPFAM" id="SSF51905">
    <property type="entry name" value="FAD/NAD(P)-binding domain"/>
    <property type="match status" value="1"/>
</dbReference>
<reference evidence="1" key="1">
    <citation type="submission" date="2019-04" db="EMBL/GenBank/DDBJ databases">
        <authorList>
            <person name="Brambilla D."/>
        </authorList>
    </citation>
    <scope>NUCLEOTIDE SEQUENCE</scope>
    <source>
        <strain evidence="1">BAL1</strain>
    </source>
</reference>
<dbReference type="PANTHER" id="PTHR43747:SF4">
    <property type="entry name" value="FLAVIN-DEPENDENT TRYPTOPHAN HALOGENASE"/>
    <property type="match status" value="1"/>
</dbReference>
<gene>
    <name evidence="1" type="ORF">BAL341_1050</name>
</gene>
<dbReference type="InterPro" id="IPR050816">
    <property type="entry name" value="Flavin-dep_Halogenase_NPB"/>
</dbReference>
<accession>A0A486XMT6</accession>
<dbReference type="InterPro" id="IPR036188">
    <property type="entry name" value="FAD/NAD-bd_sf"/>
</dbReference>
<name>A0A486XMT6_9GAMM</name>
<evidence type="ECO:0000313" key="1">
    <source>
        <dbReference type="EMBL" id="VHO02862.1"/>
    </source>
</evidence>
<protein>
    <submittedName>
        <fullName evidence="1">Tryptophan halogenase, putative</fullName>
    </submittedName>
</protein>
<dbReference type="Gene3D" id="3.50.50.60">
    <property type="entry name" value="FAD/NAD(P)-binding domain"/>
    <property type="match status" value="1"/>
</dbReference>